<dbReference type="AlphaFoldDB" id="A0A3N4MG41"/>
<dbReference type="RefSeq" id="WP_120514274.1">
    <property type="nucleotide sequence ID" value="NZ_QXZY01000001.1"/>
</dbReference>
<dbReference type="Pfam" id="PF05592">
    <property type="entry name" value="Bac_rhamnosid"/>
    <property type="match status" value="1"/>
</dbReference>
<dbReference type="OrthoDB" id="9766741at2"/>
<protein>
    <recommendedName>
        <fullName evidence="6">Alpha-L-rhamnosidase</fullName>
    </recommendedName>
</protein>
<organism evidence="4 5">
    <name type="scientific">Chitinophaga barathri</name>
    <dbReference type="NCBI Taxonomy" id="1647451"/>
    <lineage>
        <taxon>Bacteria</taxon>
        <taxon>Pseudomonadati</taxon>
        <taxon>Bacteroidota</taxon>
        <taxon>Chitinophagia</taxon>
        <taxon>Chitinophagales</taxon>
        <taxon>Chitinophagaceae</taxon>
        <taxon>Chitinophaga</taxon>
    </lineage>
</organism>
<sequence>MSFNPVVLKIFLLVQLLCTGLSLLAAGPAAPYFLRTDYAEEPLGITNQNPVFSWLMRDDDRAERQTAYEILVSSSIEKLNSDRGDIWSTGWVPSGQSFGVQYKGKPIEGKSTYYWKVRLKDKDGNVSPYSSMATFETGLLTAKDWKAKWIYIEDHLIRPFFDPATVNYKDSSVHPLYDKKNWSGNTWLNLVEGKLLRKEFQVADKEIKRARVFVANLGYYELRINGRKVGDHVLDPGFTDCSQRVLSVTYDVKGLLREGSNAIGVMLSNGRLMNCKDGFRLELEVEYTDGEKYLLLSNESWKGTLDAPFKSVINWGISKELYDATKELPGWDKPGFNERNWNGVKVKQLDLNINAQLEPIRIVETIEPVQLIKISDSIYRYNMGQNFSGWASIKVKGPRGKIIKVQYSDSKDRLMDFNQEDTYMLKGEGMETFQPRFTYHGFQWVTLIGYPGVPDISTIKGCVVHTDLRKTGSFSCSDSLLNRLYNNNI</sequence>
<evidence type="ECO:0000313" key="4">
    <source>
        <dbReference type="EMBL" id="RPD43002.1"/>
    </source>
</evidence>
<dbReference type="InterPro" id="IPR013737">
    <property type="entry name" value="Bac_rhamnosid_N"/>
</dbReference>
<evidence type="ECO:0008006" key="6">
    <source>
        <dbReference type="Google" id="ProtNLM"/>
    </source>
</evidence>
<feature type="domain" description="Bacterial alpha-L-rhamnosidase N-terminal" evidence="3">
    <location>
        <begin position="205"/>
        <end position="363"/>
    </location>
</feature>
<dbReference type="PANTHER" id="PTHR33307">
    <property type="entry name" value="ALPHA-RHAMNOSIDASE (EUROFUNG)"/>
    <property type="match status" value="1"/>
</dbReference>
<proteinExistence type="predicted"/>
<dbReference type="Gene3D" id="2.60.40.10">
    <property type="entry name" value="Immunoglobulins"/>
    <property type="match status" value="1"/>
</dbReference>
<reference evidence="5" key="1">
    <citation type="submission" date="2018-11" db="EMBL/GenBank/DDBJ databases">
        <title>Chitinophaga lutea sp.nov., isolate from arsenic contaminated soil.</title>
        <authorList>
            <person name="Zong Y."/>
        </authorList>
    </citation>
    <scope>NUCLEOTIDE SEQUENCE [LARGE SCALE GENOMIC DNA]</scope>
    <source>
        <strain evidence="5">YLT18</strain>
    </source>
</reference>
<dbReference type="Proteomes" id="UP000279089">
    <property type="component" value="Unassembled WGS sequence"/>
</dbReference>
<dbReference type="Pfam" id="PF08531">
    <property type="entry name" value="Bac_rhamnosid_N"/>
    <property type="match status" value="1"/>
</dbReference>
<keyword evidence="5" id="KW-1185">Reference proteome</keyword>
<dbReference type="PANTHER" id="PTHR33307:SF6">
    <property type="entry name" value="ALPHA-RHAMNOSIDASE (EUROFUNG)-RELATED"/>
    <property type="match status" value="1"/>
</dbReference>
<evidence type="ECO:0000259" key="3">
    <source>
        <dbReference type="Pfam" id="PF08531"/>
    </source>
</evidence>
<dbReference type="InterPro" id="IPR016007">
    <property type="entry name" value="Alpha_rhamnosid"/>
</dbReference>
<comment type="caution">
    <text evidence="4">The sequence shown here is derived from an EMBL/GenBank/DDBJ whole genome shotgun (WGS) entry which is preliminary data.</text>
</comment>
<name>A0A3N4MG41_9BACT</name>
<feature type="domain" description="Alpha-L-rhamnosidase concanavalin-like" evidence="2">
    <location>
        <begin position="374"/>
        <end position="465"/>
    </location>
</feature>
<gene>
    <name evidence="4" type="ORF">EG028_01550</name>
</gene>
<dbReference type="InterPro" id="IPR008902">
    <property type="entry name" value="Rhamnosid_concanavalin"/>
</dbReference>
<feature type="chain" id="PRO_5018089791" description="Alpha-L-rhamnosidase" evidence="1">
    <location>
        <begin position="26"/>
        <end position="489"/>
    </location>
</feature>
<dbReference type="Pfam" id="PF25788">
    <property type="entry name" value="Ig_Rha78A_N"/>
    <property type="match status" value="1"/>
</dbReference>
<dbReference type="Gene3D" id="2.60.120.260">
    <property type="entry name" value="Galactose-binding domain-like"/>
    <property type="match status" value="2"/>
</dbReference>
<keyword evidence="1" id="KW-0732">Signal</keyword>
<feature type="signal peptide" evidence="1">
    <location>
        <begin position="1"/>
        <end position="25"/>
    </location>
</feature>
<dbReference type="EMBL" id="RMBX01000001">
    <property type="protein sequence ID" value="RPD43002.1"/>
    <property type="molecule type" value="Genomic_DNA"/>
</dbReference>
<evidence type="ECO:0000259" key="2">
    <source>
        <dbReference type="Pfam" id="PF05592"/>
    </source>
</evidence>
<accession>A0A3N4MG41</accession>
<dbReference type="InterPro" id="IPR013783">
    <property type="entry name" value="Ig-like_fold"/>
</dbReference>
<evidence type="ECO:0000256" key="1">
    <source>
        <dbReference type="SAM" id="SignalP"/>
    </source>
</evidence>
<evidence type="ECO:0000313" key="5">
    <source>
        <dbReference type="Proteomes" id="UP000279089"/>
    </source>
</evidence>